<dbReference type="EMBL" id="PTIT01000031">
    <property type="protein sequence ID" value="PPK50199.1"/>
    <property type="molecule type" value="Genomic_DNA"/>
</dbReference>
<proteinExistence type="predicted"/>
<feature type="region of interest" description="Disordered" evidence="1">
    <location>
        <begin position="38"/>
        <end position="61"/>
    </location>
</feature>
<sequence>MKWIVFAIVIAIVAFWLYQGRRKNSLEDPEMTTYEKKDFYLTSDDNKSDRQSSPDKSNPRH</sequence>
<name>A0A2S6G308_9GAMM</name>
<feature type="compositionally biased region" description="Basic and acidic residues" evidence="1">
    <location>
        <begin position="38"/>
        <end position="53"/>
    </location>
</feature>
<gene>
    <name evidence="3" type="ORF">B0H24_103220</name>
    <name evidence="2" type="ORF">BY455_13120</name>
</gene>
<dbReference type="OrthoDB" id="6371814at2"/>
<reference evidence="2 5" key="1">
    <citation type="submission" date="2018-02" db="EMBL/GenBank/DDBJ databases">
        <title>Deep subsurface shale carbon reservoir microbial communities from Ohio and West Virginia, USA.</title>
        <authorList>
            <person name="Wrighton K."/>
        </authorList>
    </citation>
    <scope>NUCLEOTIDE SEQUENCE [LARGE SCALE GENOMIC DNA]</scope>
    <source>
        <strain evidence="2 5">UTICA-S1B6</strain>
    </source>
</reference>
<organism evidence="3 4">
    <name type="scientific">Marinobacter persicus</name>
    <dbReference type="NCBI Taxonomy" id="930118"/>
    <lineage>
        <taxon>Bacteria</taxon>
        <taxon>Pseudomonadati</taxon>
        <taxon>Pseudomonadota</taxon>
        <taxon>Gammaproteobacteria</taxon>
        <taxon>Pseudomonadales</taxon>
        <taxon>Marinobacteraceae</taxon>
        <taxon>Marinobacter</taxon>
    </lineage>
</organism>
<dbReference type="Proteomes" id="UP000239648">
    <property type="component" value="Unassembled WGS sequence"/>
</dbReference>
<dbReference type="Proteomes" id="UP000239446">
    <property type="component" value="Unassembled WGS sequence"/>
</dbReference>
<dbReference type="AlphaFoldDB" id="A0A2S6G308"/>
<keyword evidence="5" id="KW-1185">Reference proteome</keyword>
<evidence type="ECO:0000313" key="3">
    <source>
        <dbReference type="EMBL" id="PPK52656.1"/>
    </source>
</evidence>
<dbReference type="EMBL" id="PTIU01000032">
    <property type="protein sequence ID" value="PPK52656.1"/>
    <property type="molecule type" value="Genomic_DNA"/>
</dbReference>
<reference evidence="3 4" key="2">
    <citation type="submission" date="2018-02" db="EMBL/GenBank/DDBJ databases">
        <title>Subsurface microbial communities from deep shales in Ohio and West Virginia, USA.</title>
        <authorList>
            <person name="Wrighton K."/>
        </authorList>
    </citation>
    <scope>NUCLEOTIDE SEQUENCE [LARGE SCALE GENOMIC DNA]</scope>
    <source>
        <strain evidence="3 4">UTICA-S1B9</strain>
    </source>
</reference>
<evidence type="ECO:0000313" key="5">
    <source>
        <dbReference type="Proteomes" id="UP000239648"/>
    </source>
</evidence>
<evidence type="ECO:0000313" key="2">
    <source>
        <dbReference type="EMBL" id="PPK50199.1"/>
    </source>
</evidence>
<evidence type="ECO:0000313" key="4">
    <source>
        <dbReference type="Proteomes" id="UP000239446"/>
    </source>
</evidence>
<comment type="caution">
    <text evidence="3">The sequence shown here is derived from an EMBL/GenBank/DDBJ whole genome shotgun (WGS) entry which is preliminary data.</text>
</comment>
<dbReference type="RefSeq" id="WP_104417259.1">
    <property type="nucleotide sequence ID" value="NZ_PTIT01000031.1"/>
</dbReference>
<accession>A0A2S6G308</accession>
<protein>
    <submittedName>
        <fullName evidence="3">Uncharacterized protein</fullName>
    </submittedName>
</protein>
<evidence type="ECO:0000256" key="1">
    <source>
        <dbReference type="SAM" id="MobiDB-lite"/>
    </source>
</evidence>